<comment type="caution">
    <text evidence="1">The sequence shown here is derived from an EMBL/GenBank/DDBJ whole genome shotgun (WGS) entry which is preliminary data.</text>
</comment>
<dbReference type="AlphaFoldDB" id="A0AAE0CZ31"/>
<proteinExistence type="predicted"/>
<reference evidence="1" key="1">
    <citation type="submission" date="2023-02" db="EMBL/GenBank/DDBJ databases">
        <title>Colletotrichum kahawae CIFC_Que2 genome sequencing and assembly.</title>
        <authorList>
            <person name="Baroncelli R."/>
        </authorList>
    </citation>
    <scope>NUCLEOTIDE SEQUENCE</scope>
    <source>
        <strain evidence="1">CIFC_Que2</strain>
    </source>
</reference>
<sequence length="210" mass="22456">MPVIQPNEPQTATRIIRSPKSTVARHFVSFPSANHAENLLLSQSQPPTQSHNVGRGAPPSTAAHFFTVALRFPIYLSTADAAAEQRGSMQRLFSRVIVSNHHPPTDRSHGTGQAWDMPSRQQLERSCLGEAPTKAGASACFAAQSRESSGPLGRVAMTLSRLIHVHAMRLAARGSGYPHSLPAKGSKLSLPVAHISSLPHTQPPMPTMGG</sequence>
<name>A0AAE0CZ31_COLKA</name>
<keyword evidence="2" id="KW-1185">Reference proteome</keyword>
<protein>
    <submittedName>
        <fullName evidence="1">Uncharacterized protein</fullName>
    </submittedName>
</protein>
<organism evidence="1 2">
    <name type="scientific">Colletotrichum kahawae</name>
    <name type="common">Coffee berry disease fungus</name>
    <dbReference type="NCBI Taxonomy" id="34407"/>
    <lineage>
        <taxon>Eukaryota</taxon>
        <taxon>Fungi</taxon>
        <taxon>Dikarya</taxon>
        <taxon>Ascomycota</taxon>
        <taxon>Pezizomycotina</taxon>
        <taxon>Sordariomycetes</taxon>
        <taxon>Hypocreomycetidae</taxon>
        <taxon>Glomerellales</taxon>
        <taxon>Glomerellaceae</taxon>
        <taxon>Colletotrichum</taxon>
        <taxon>Colletotrichum gloeosporioides species complex</taxon>
    </lineage>
</organism>
<evidence type="ECO:0000313" key="1">
    <source>
        <dbReference type="EMBL" id="KAK2730634.1"/>
    </source>
</evidence>
<evidence type="ECO:0000313" key="2">
    <source>
        <dbReference type="Proteomes" id="UP001281614"/>
    </source>
</evidence>
<dbReference type="Proteomes" id="UP001281614">
    <property type="component" value="Unassembled WGS sequence"/>
</dbReference>
<dbReference type="EMBL" id="VYYT01000665">
    <property type="protein sequence ID" value="KAK2730634.1"/>
    <property type="molecule type" value="Genomic_DNA"/>
</dbReference>
<gene>
    <name evidence="1" type="ORF">CKAH01_02462</name>
</gene>
<accession>A0AAE0CZ31</accession>